<sequence length="36" mass="4342">MFFQLLKRSLDQLPGFEIALFRLVLNRGMLKRITFE</sequence>
<gene>
    <name evidence="1" type="ORF">PSYPI_48525</name>
</gene>
<dbReference type="EMBL" id="AEAI01004780">
    <property type="protein sequence ID" value="EGH49837.1"/>
    <property type="molecule type" value="Genomic_DNA"/>
</dbReference>
<feature type="non-terminal residue" evidence="1">
    <location>
        <position position="36"/>
    </location>
</feature>
<reference evidence="1 2" key="1">
    <citation type="journal article" date="2011" name="PLoS Pathog.">
        <title>Dynamic evolution of pathogenicity revealed by sequencing and comparative genomics of 19 Pseudomonas syringae isolates.</title>
        <authorList>
            <person name="Baltrus D.A."/>
            <person name="Nishimura M.T."/>
            <person name="Romanchuk A."/>
            <person name="Chang J.H."/>
            <person name="Mukhtar M.S."/>
            <person name="Cherkis K."/>
            <person name="Roach J."/>
            <person name="Grant S.R."/>
            <person name="Jones C.D."/>
            <person name="Dangl J.L."/>
        </authorList>
    </citation>
    <scope>NUCLEOTIDE SEQUENCE [LARGE SCALE GENOMIC DNA]</scope>
    <source>
        <strain evidence="1 2">1704B</strain>
    </source>
</reference>
<dbReference type="AlphaFoldDB" id="F3GRY4"/>
<name>F3GRY4_PSESJ</name>
<accession>F3GRY4</accession>
<comment type="caution">
    <text evidence="1">The sequence shown here is derived from an EMBL/GenBank/DDBJ whole genome shotgun (WGS) entry which is preliminary data.</text>
</comment>
<evidence type="ECO:0000313" key="2">
    <source>
        <dbReference type="Proteomes" id="UP000004986"/>
    </source>
</evidence>
<evidence type="ECO:0000313" key="1">
    <source>
        <dbReference type="EMBL" id="EGH49837.1"/>
    </source>
</evidence>
<organism evidence="1 2">
    <name type="scientific">Pseudomonas syringae pv. pisi str. 1704B</name>
    <dbReference type="NCBI Taxonomy" id="629263"/>
    <lineage>
        <taxon>Bacteria</taxon>
        <taxon>Pseudomonadati</taxon>
        <taxon>Pseudomonadota</taxon>
        <taxon>Gammaproteobacteria</taxon>
        <taxon>Pseudomonadales</taxon>
        <taxon>Pseudomonadaceae</taxon>
        <taxon>Pseudomonas</taxon>
        <taxon>Pseudomonas syringae</taxon>
    </lineage>
</organism>
<dbReference type="HOGENOM" id="CLU_217034_0_0_6"/>
<proteinExistence type="predicted"/>
<keyword evidence="2" id="KW-1185">Reference proteome</keyword>
<dbReference type="Proteomes" id="UP000004986">
    <property type="component" value="Unassembled WGS sequence"/>
</dbReference>
<protein>
    <submittedName>
        <fullName evidence="1">Uncharacterized protein</fullName>
    </submittedName>
</protein>